<keyword evidence="4" id="KW-1185">Reference proteome</keyword>
<name>A0ABS5R1Q7_9HYPH</name>
<dbReference type="PANTHER" id="PTHR36582:SF2">
    <property type="entry name" value="ANTITOXIN PARD"/>
    <property type="match status" value="1"/>
</dbReference>
<dbReference type="InterPro" id="IPR038296">
    <property type="entry name" value="ParD_sf"/>
</dbReference>
<dbReference type="Pfam" id="PF03693">
    <property type="entry name" value="ParD_antitoxin"/>
    <property type="match status" value="1"/>
</dbReference>
<dbReference type="InterPro" id="IPR022789">
    <property type="entry name" value="ParD"/>
</dbReference>
<evidence type="ECO:0000313" key="3">
    <source>
        <dbReference type="EMBL" id="MBS9475596.1"/>
    </source>
</evidence>
<gene>
    <name evidence="3" type="ORF">KIP89_00545</name>
</gene>
<reference evidence="3" key="1">
    <citation type="submission" date="2021-05" db="EMBL/GenBank/DDBJ databases">
        <authorList>
            <person name="Sun Q."/>
            <person name="Inoue M."/>
        </authorList>
    </citation>
    <scope>NUCLEOTIDE SEQUENCE</scope>
    <source>
        <strain evidence="3">VKM B-3255</strain>
    </source>
</reference>
<comment type="caution">
    <text evidence="3">The sequence shown here is derived from an EMBL/GenBank/DDBJ whole genome shotgun (WGS) entry which is preliminary data.</text>
</comment>
<sequence>MAISAELGQQLETYVNRLVASGRYHSKSEVLREGVRLLQEREMRVAALEQALARGLDDAEAGRVTPAERVLGRLEAKYAAMVDKTGE</sequence>
<protein>
    <submittedName>
        <fullName evidence="3">Type II toxin-antitoxin system ParD family antitoxin</fullName>
    </submittedName>
</protein>
<evidence type="ECO:0000256" key="2">
    <source>
        <dbReference type="ARBA" id="ARBA00022649"/>
    </source>
</evidence>
<accession>A0ABS5R1Q7</accession>
<keyword evidence="2" id="KW-1277">Toxin-antitoxin system</keyword>
<organism evidence="3 4">
    <name type="scientific">Ancylobacter radicis</name>
    <dbReference type="NCBI Taxonomy" id="2836179"/>
    <lineage>
        <taxon>Bacteria</taxon>
        <taxon>Pseudomonadati</taxon>
        <taxon>Pseudomonadota</taxon>
        <taxon>Alphaproteobacteria</taxon>
        <taxon>Hyphomicrobiales</taxon>
        <taxon>Xanthobacteraceae</taxon>
        <taxon>Ancylobacter</taxon>
    </lineage>
</organism>
<dbReference type="PANTHER" id="PTHR36582">
    <property type="entry name" value="ANTITOXIN PARD"/>
    <property type="match status" value="1"/>
</dbReference>
<evidence type="ECO:0000256" key="1">
    <source>
        <dbReference type="ARBA" id="ARBA00008580"/>
    </source>
</evidence>
<dbReference type="Gene3D" id="6.10.10.120">
    <property type="entry name" value="Antitoxin ParD1-like"/>
    <property type="match status" value="1"/>
</dbReference>
<dbReference type="Proteomes" id="UP001166585">
    <property type="component" value="Unassembled WGS sequence"/>
</dbReference>
<dbReference type="RefSeq" id="WP_213753467.1">
    <property type="nucleotide sequence ID" value="NZ_JAHCQH010000004.1"/>
</dbReference>
<dbReference type="InterPro" id="IPR010985">
    <property type="entry name" value="Ribbon_hlx_hlx"/>
</dbReference>
<dbReference type="SUPFAM" id="SSF47598">
    <property type="entry name" value="Ribbon-helix-helix"/>
    <property type="match status" value="1"/>
</dbReference>
<comment type="similarity">
    <text evidence="1">Belongs to the ParD antitoxin family.</text>
</comment>
<proteinExistence type="inferred from homology"/>
<evidence type="ECO:0000313" key="4">
    <source>
        <dbReference type="Proteomes" id="UP001166585"/>
    </source>
</evidence>
<dbReference type="NCBIfam" id="TIGR02606">
    <property type="entry name" value="antidote_CC2985"/>
    <property type="match status" value="1"/>
</dbReference>
<dbReference type="EMBL" id="JAHCQH010000004">
    <property type="protein sequence ID" value="MBS9475596.1"/>
    <property type="molecule type" value="Genomic_DNA"/>
</dbReference>